<name>A0A8H5HFE0_9AGAR</name>
<feature type="signal peptide" evidence="2">
    <location>
        <begin position="1"/>
        <end position="29"/>
    </location>
</feature>
<feature type="region of interest" description="Disordered" evidence="1">
    <location>
        <begin position="180"/>
        <end position="232"/>
    </location>
</feature>
<dbReference type="EMBL" id="JAACJN010000053">
    <property type="protein sequence ID" value="KAF5382304.1"/>
    <property type="molecule type" value="Genomic_DNA"/>
</dbReference>
<evidence type="ECO:0000313" key="4">
    <source>
        <dbReference type="Proteomes" id="UP000518752"/>
    </source>
</evidence>
<accession>A0A8H5HFE0</accession>
<keyword evidence="4" id="KW-1185">Reference proteome</keyword>
<evidence type="ECO:0000313" key="3">
    <source>
        <dbReference type="EMBL" id="KAF5382304.1"/>
    </source>
</evidence>
<evidence type="ECO:0000256" key="2">
    <source>
        <dbReference type="SAM" id="SignalP"/>
    </source>
</evidence>
<dbReference type="OrthoDB" id="2339190at2759"/>
<gene>
    <name evidence="3" type="ORF">D9757_008476</name>
</gene>
<organism evidence="3 4">
    <name type="scientific">Collybiopsis confluens</name>
    <dbReference type="NCBI Taxonomy" id="2823264"/>
    <lineage>
        <taxon>Eukaryota</taxon>
        <taxon>Fungi</taxon>
        <taxon>Dikarya</taxon>
        <taxon>Basidiomycota</taxon>
        <taxon>Agaricomycotina</taxon>
        <taxon>Agaricomycetes</taxon>
        <taxon>Agaricomycetidae</taxon>
        <taxon>Agaricales</taxon>
        <taxon>Marasmiineae</taxon>
        <taxon>Omphalotaceae</taxon>
        <taxon>Collybiopsis</taxon>
    </lineage>
</organism>
<protein>
    <submittedName>
        <fullName evidence="3">Uncharacterized protein</fullName>
    </submittedName>
</protein>
<proteinExistence type="predicted"/>
<reference evidence="3 4" key="1">
    <citation type="journal article" date="2020" name="ISME J.">
        <title>Uncovering the hidden diversity of litter-decomposition mechanisms in mushroom-forming fungi.</title>
        <authorList>
            <person name="Floudas D."/>
            <person name="Bentzer J."/>
            <person name="Ahren D."/>
            <person name="Johansson T."/>
            <person name="Persson P."/>
            <person name="Tunlid A."/>
        </authorList>
    </citation>
    <scope>NUCLEOTIDE SEQUENCE [LARGE SCALE GENOMIC DNA]</scope>
    <source>
        <strain evidence="3 4">CBS 406.79</strain>
    </source>
</reference>
<comment type="caution">
    <text evidence="3">The sequence shown here is derived from an EMBL/GenBank/DDBJ whole genome shotgun (WGS) entry which is preliminary data.</text>
</comment>
<feature type="compositionally biased region" description="Low complexity" evidence="1">
    <location>
        <begin position="185"/>
        <end position="202"/>
    </location>
</feature>
<dbReference type="AlphaFoldDB" id="A0A8H5HFE0"/>
<dbReference type="Proteomes" id="UP000518752">
    <property type="component" value="Unassembled WGS sequence"/>
</dbReference>
<keyword evidence="2" id="KW-0732">Signal</keyword>
<feature type="chain" id="PRO_5034395933" evidence="2">
    <location>
        <begin position="30"/>
        <end position="232"/>
    </location>
</feature>
<sequence>MYFLKVSLFTSTSTSLLLMMLAVSNSINALAIPGTTGLGARDVWVPKIITPNATTVWKANSHGEVTWNTSNPPKQITNRKGTILLGHIDPNNPASGLNLDIKHPLASYVDLSLGKATIQVPANVTAGKYIVVLMGDSGNRSPEFTIEAAIAGADACSSPSATSNSSAEFSSAGNALTVATSTDASNGSSPVSSSLVSQSTPSATPSTGGVPAAGALTNDGSSGSSDPPSPAS</sequence>
<evidence type="ECO:0000256" key="1">
    <source>
        <dbReference type="SAM" id="MobiDB-lite"/>
    </source>
</evidence>